<evidence type="ECO:0000256" key="14">
    <source>
        <dbReference type="RuleBase" id="RU365030"/>
    </source>
</evidence>
<dbReference type="EMBL" id="CAMAPE010000045">
    <property type="protein sequence ID" value="CAH9104017.1"/>
    <property type="molecule type" value="Genomic_DNA"/>
</dbReference>
<feature type="domain" description="Sec23/Sec24 beta-sandwich" evidence="19">
    <location>
        <begin position="433"/>
        <end position="537"/>
    </location>
</feature>
<name>A0A9P0ZL39_CUSEU</name>
<keyword evidence="5 14" id="KW-0479">Metal-binding</keyword>
<comment type="subcellular location">
    <subcellularLocation>
        <location evidence="14">Cytoplasmic vesicle</location>
        <location evidence="14">COPII-coated vesicle membrane</location>
        <topology evidence="14">Peripheral membrane protein</topology>
        <orientation evidence="14">Cytoplasmic side</orientation>
    </subcellularLocation>
    <subcellularLocation>
        <location evidence="14">Endoplasmic reticulum membrane</location>
        <topology evidence="14">Peripheral membrane protein</topology>
        <orientation evidence="14">Cytoplasmic side</orientation>
    </subcellularLocation>
    <subcellularLocation>
        <location evidence="1">Golgi apparatus membrane</location>
        <topology evidence="1">Peripheral membrane protein</topology>
        <orientation evidence="1">Cytoplasmic side</orientation>
    </subcellularLocation>
</comment>
<keyword evidence="10" id="KW-0333">Golgi apparatus</keyword>
<dbReference type="GO" id="GO:0005789">
    <property type="term" value="C:endoplasmic reticulum membrane"/>
    <property type="evidence" value="ECO:0007669"/>
    <property type="project" value="UniProtKB-SubCell"/>
</dbReference>
<keyword evidence="11 14" id="KW-0472">Membrane</keyword>
<dbReference type="PANTHER" id="PTHR11141">
    <property type="entry name" value="PROTEIN TRANSPORT PROTEIN SEC23"/>
    <property type="match status" value="1"/>
</dbReference>
<dbReference type="Gene3D" id="2.30.30.380">
    <property type="entry name" value="Zn-finger domain of Sec23/24"/>
    <property type="match status" value="1"/>
</dbReference>
<comment type="function">
    <text evidence="13 14">Component of the coat protein complex II (COPII) which promotes the formation of transport vesicles from the endoplasmic reticulum (ER). The coat has two main functions, the physical deformation of the endoplasmic reticulum membrane into vesicles and the selection of cargo molecules.</text>
</comment>
<dbReference type="InterPro" id="IPR036174">
    <property type="entry name" value="Znf_Sec23_Sec24_sf"/>
</dbReference>
<evidence type="ECO:0000259" key="19">
    <source>
        <dbReference type="Pfam" id="PF08033"/>
    </source>
</evidence>
<evidence type="ECO:0000313" key="20">
    <source>
        <dbReference type="EMBL" id="CAH9104017.1"/>
    </source>
</evidence>
<dbReference type="InterPro" id="IPR012990">
    <property type="entry name" value="Beta-sandwich_Sec23_24"/>
</dbReference>
<feature type="domain" description="Sec23/Sec24 helical" evidence="18">
    <location>
        <begin position="549"/>
        <end position="646"/>
    </location>
</feature>
<evidence type="ECO:0000256" key="11">
    <source>
        <dbReference type="ARBA" id="ARBA00023136"/>
    </source>
</evidence>
<evidence type="ECO:0000259" key="17">
    <source>
        <dbReference type="Pfam" id="PF04811"/>
    </source>
</evidence>
<dbReference type="InterPro" id="IPR037364">
    <property type="entry name" value="Sec23"/>
</dbReference>
<keyword evidence="7 14" id="KW-0862">Zinc</keyword>
<dbReference type="GO" id="GO:0030127">
    <property type="term" value="C:COPII vesicle coat"/>
    <property type="evidence" value="ECO:0007669"/>
    <property type="project" value="InterPro"/>
</dbReference>
<dbReference type="GO" id="GO:0006886">
    <property type="term" value="P:intracellular protein transport"/>
    <property type="evidence" value="ECO:0007669"/>
    <property type="project" value="InterPro"/>
</dbReference>
<dbReference type="FunFam" id="3.40.20.10:FF:000041">
    <property type="entry name" value="Protein transport protein SEC23"/>
    <property type="match status" value="1"/>
</dbReference>
<dbReference type="GO" id="GO:0005096">
    <property type="term" value="F:GTPase activator activity"/>
    <property type="evidence" value="ECO:0007669"/>
    <property type="project" value="TreeGrafter"/>
</dbReference>
<evidence type="ECO:0000256" key="4">
    <source>
        <dbReference type="ARBA" id="ARBA00022448"/>
    </source>
</evidence>
<dbReference type="FunFam" id="3.40.50.410:FF:000043">
    <property type="entry name" value="Protein transport protein SEC23"/>
    <property type="match status" value="1"/>
</dbReference>
<dbReference type="SUPFAM" id="SSF81995">
    <property type="entry name" value="beta-sandwich domain of Sec23/24"/>
    <property type="match status" value="1"/>
</dbReference>
<dbReference type="InterPro" id="IPR036175">
    <property type="entry name" value="Sec23/24_helical_dom_sf"/>
</dbReference>
<comment type="similarity">
    <text evidence="2 14">Belongs to the SEC23/SEC24 family. SEC23 subfamily.</text>
</comment>
<dbReference type="InterPro" id="IPR006900">
    <property type="entry name" value="Sec23/24_helical_dom"/>
</dbReference>
<sequence length="793" mass="88478">MDFVELEAIEGLRWSWNSWPVSKSEASGLVVPLAIMATPLMSFNELPVLPYDPLICSECGAVLNPYARVDYPTRTWSCPFCYRKNPFPKSYLGISENNIPAELFPTYSTVEYQLGKRGLTTTLSASNLVSGFGNGASSPSPRSTRGSFSSLSTLSVVSRSDLNGPAFVFVVDACTPEEELRVVKNELLHLISQLPEYSLVGLVVFDSMVRVYDLSFVECFRVVLFHGERELSSEQTKQLLDIHQVKYQTGVIPTMQKSGFLVRLSEGEFNISAAIEDIQPSPLVTPGHRPIRSTGTAISLAVGLLEAYSVTTGSRIMIFTSGPATIGAGKIVDSDFQNAIRTHRDIDNGRAMYYEKSLKFYKRISERLSDLSIVLDLFACSLDQVGAAELKVPVETSGGFMLLGESFDSDQFKKCLRYLFTRCDKVGNPDMCFDATIEIVTTKEVKILGALGPCVSLHKKNESVSHNKVGQGGTYVWKLGTLTNKMCIAFYFEVGGEQKAQQPNSAFFIQFITRYRRCGDAMGIVRKRVTTAARRWAGARSESVETGFDQEAAATAVARLALHRLERNYGNDVIRWLDKTLISFASKFGDYAQEDPSSFRLSSNFSLYPQFMYYLRRSQFLEVFNYTPDETAFFRLILNREGVVGSLIMIQPTLFQYSFDGPPVPVLLDVCSISPDVILLFDSYFYVVIHYGTKIAEWRKLGYAQDPRHENLRKLLEAPEVDVEQLVSDRVPVPKVIRCDQHSSQARFLLAKLNPSLTHNNSTHAGDGVDVIFTDDISLQVFVEHLQALAVQG</sequence>
<dbReference type="InterPro" id="IPR029006">
    <property type="entry name" value="ADF-H/Gelsolin-like_dom_sf"/>
</dbReference>
<dbReference type="Pfam" id="PF04811">
    <property type="entry name" value="Sec23_trunk"/>
    <property type="match status" value="1"/>
</dbReference>
<dbReference type="PANTHER" id="PTHR11141:SF22">
    <property type="entry name" value="PROTEIN TRANSPORT PROTEIN SEC23 G"/>
    <property type="match status" value="1"/>
</dbReference>
<evidence type="ECO:0000259" key="16">
    <source>
        <dbReference type="Pfam" id="PF04810"/>
    </source>
</evidence>
<evidence type="ECO:0000313" key="21">
    <source>
        <dbReference type="Proteomes" id="UP001152484"/>
    </source>
</evidence>
<dbReference type="GO" id="GO:0070971">
    <property type="term" value="C:endoplasmic reticulum exit site"/>
    <property type="evidence" value="ECO:0007669"/>
    <property type="project" value="TreeGrafter"/>
</dbReference>
<dbReference type="Gene3D" id="3.40.20.10">
    <property type="entry name" value="Severin"/>
    <property type="match status" value="1"/>
</dbReference>
<keyword evidence="12 14" id="KW-0968">Cytoplasmic vesicle</keyword>
<evidence type="ECO:0000256" key="3">
    <source>
        <dbReference type="ARBA" id="ARBA00021212"/>
    </source>
</evidence>
<dbReference type="OrthoDB" id="10256289at2759"/>
<dbReference type="InterPro" id="IPR006895">
    <property type="entry name" value="Znf_Sec23_Sec24"/>
</dbReference>
<evidence type="ECO:0000256" key="7">
    <source>
        <dbReference type="ARBA" id="ARBA00022833"/>
    </source>
</evidence>
<feature type="domain" description="Gelsolin-like" evidence="15">
    <location>
        <begin position="663"/>
        <end position="749"/>
    </location>
</feature>
<dbReference type="SUPFAM" id="SSF82919">
    <property type="entry name" value="Zn-finger domain of Sec23/24"/>
    <property type="match status" value="1"/>
</dbReference>
<evidence type="ECO:0000256" key="12">
    <source>
        <dbReference type="ARBA" id="ARBA00023329"/>
    </source>
</evidence>
<evidence type="ECO:0000256" key="6">
    <source>
        <dbReference type="ARBA" id="ARBA00022824"/>
    </source>
</evidence>
<dbReference type="Pfam" id="PF08033">
    <property type="entry name" value="Sec23_BS"/>
    <property type="match status" value="1"/>
</dbReference>
<keyword evidence="21" id="KW-1185">Reference proteome</keyword>
<dbReference type="CDD" id="cd11287">
    <property type="entry name" value="Sec23_C"/>
    <property type="match status" value="1"/>
</dbReference>
<dbReference type="Pfam" id="PF04810">
    <property type="entry name" value="zf-Sec23_Sec24"/>
    <property type="match status" value="1"/>
</dbReference>
<protein>
    <recommendedName>
        <fullName evidence="3 14">Protein transport protein SEC23</fullName>
    </recommendedName>
</protein>
<dbReference type="SUPFAM" id="SSF81811">
    <property type="entry name" value="Helical domain of Sec23/24"/>
    <property type="match status" value="1"/>
</dbReference>
<gene>
    <name evidence="20" type="ORF">CEURO_LOCUS16382</name>
</gene>
<proteinExistence type="inferred from homology"/>
<dbReference type="Gene3D" id="1.20.120.730">
    <property type="entry name" value="Sec23/Sec24 helical domain"/>
    <property type="match status" value="1"/>
</dbReference>
<dbReference type="InterPro" id="IPR006896">
    <property type="entry name" value="Sec23/24_trunk_dom"/>
</dbReference>
<dbReference type="GO" id="GO:0090110">
    <property type="term" value="P:COPII-coated vesicle cargo loading"/>
    <property type="evidence" value="ECO:0007669"/>
    <property type="project" value="TreeGrafter"/>
</dbReference>
<dbReference type="InterPro" id="IPR037550">
    <property type="entry name" value="Sec23_C"/>
</dbReference>
<evidence type="ECO:0000259" key="15">
    <source>
        <dbReference type="Pfam" id="PF00626"/>
    </source>
</evidence>
<comment type="caution">
    <text evidence="20">The sequence shown here is derived from an EMBL/GenBank/DDBJ whole genome shotgun (WGS) entry which is preliminary data.</text>
</comment>
<evidence type="ECO:0000256" key="2">
    <source>
        <dbReference type="ARBA" id="ARBA00009210"/>
    </source>
</evidence>
<keyword evidence="8 14" id="KW-0931">ER-Golgi transport</keyword>
<evidence type="ECO:0000256" key="5">
    <source>
        <dbReference type="ARBA" id="ARBA00022723"/>
    </source>
</evidence>
<feature type="domain" description="Zinc finger Sec23/Sec24-type" evidence="16">
    <location>
        <begin position="53"/>
        <end position="91"/>
    </location>
</feature>
<dbReference type="FunFam" id="2.60.40.1670:FF:000010">
    <property type="entry name" value="Protein transport protein SEC23"/>
    <property type="match status" value="1"/>
</dbReference>
<keyword evidence="6 14" id="KW-0256">Endoplasmic reticulum</keyword>
<evidence type="ECO:0000259" key="18">
    <source>
        <dbReference type="Pfam" id="PF04815"/>
    </source>
</evidence>
<dbReference type="Proteomes" id="UP001152484">
    <property type="component" value="Unassembled WGS sequence"/>
</dbReference>
<dbReference type="FunFam" id="2.30.30.380:FF:000001">
    <property type="entry name" value="Protein transport protein SEC23"/>
    <property type="match status" value="1"/>
</dbReference>
<evidence type="ECO:0000256" key="8">
    <source>
        <dbReference type="ARBA" id="ARBA00022892"/>
    </source>
</evidence>
<keyword evidence="4 14" id="KW-0813">Transport</keyword>
<dbReference type="InterPro" id="IPR036465">
    <property type="entry name" value="vWFA_dom_sf"/>
</dbReference>
<evidence type="ECO:0000256" key="1">
    <source>
        <dbReference type="ARBA" id="ARBA00004255"/>
    </source>
</evidence>
<dbReference type="GO" id="GO:0008270">
    <property type="term" value="F:zinc ion binding"/>
    <property type="evidence" value="ECO:0007669"/>
    <property type="project" value="InterPro"/>
</dbReference>
<dbReference type="SUPFAM" id="SSF53300">
    <property type="entry name" value="vWA-like"/>
    <property type="match status" value="1"/>
</dbReference>
<evidence type="ECO:0000256" key="10">
    <source>
        <dbReference type="ARBA" id="ARBA00023034"/>
    </source>
</evidence>
<dbReference type="Gene3D" id="3.40.50.410">
    <property type="entry name" value="von Willebrand factor, type A domain"/>
    <property type="match status" value="1"/>
</dbReference>
<dbReference type="InterPro" id="IPR036180">
    <property type="entry name" value="Gelsolin-like_dom_sf"/>
</dbReference>
<dbReference type="SUPFAM" id="SSF82754">
    <property type="entry name" value="C-terminal, gelsolin-like domain of Sec23/24"/>
    <property type="match status" value="1"/>
</dbReference>
<dbReference type="Pfam" id="PF04815">
    <property type="entry name" value="Sec23_helical"/>
    <property type="match status" value="1"/>
</dbReference>
<evidence type="ECO:0000256" key="9">
    <source>
        <dbReference type="ARBA" id="ARBA00022927"/>
    </source>
</evidence>
<feature type="domain" description="Sec23/Sec24 trunk" evidence="17">
    <location>
        <begin position="165"/>
        <end position="414"/>
    </location>
</feature>
<dbReference type="AlphaFoldDB" id="A0A9P0ZL39"/>
<reference evidence="20" key="1">
    <citation type="submission" date="2022-07" db="EMBL/GenBank/DDBJ databases">
        <authorList>
            <person name="Macas J."/>
            <person name="Novak P."/>
            <person name="Neumann P."/>
        </authorList>
    </citation>
    <scope>NUCLEOTIDE SEQUENCE</scope>
</reference>
<keyword evidence="14" id="KW-0963">Cytoplasm</keyword>
<accession>A0A9P0ZL39</accession>
<dbReference type="Pfam" id="PF00626">
    <property type="entry name" value="Gelsolin"/>
    <property type="match status" value="1"/>
</dbReference>
<keyword evidence="9 14" id="KW-0653">Protein transport</keyword>
<organism evidence="20 21">
    <name type="scientific">Cuscuta europaea</name>
    <name type="common">European dodder</name>
    <dbReference type="NCBI Taxonomy" id="41803"/>
    <lineage>
        <taxon>Eukaryota</taxon>
        <taxon>Viridiplantae</taxon>
        <taxon>Streptophyta</taxon>
        <taxon>Embryophyta</taxon>
        <taxon>Tracheophyta</taxon>
        <taxon>Spermatophyta</taxon>
        <taxon>Magnoliopsida</taxon>
        <taxon>eudicotyledons</taxon>
        <taxon>Gunneridae</taxon>
        <taxon>Pentapetalae</taxon>
        <taxon>asterids</taxon>
        <taxon>lamiids</taxon>
        <taxon>Solanales</taxon>
        <taxon>Convolvulaceae</taxon>
        <taxon>Cuscuteae</taxon>
        <taxon>Cuscuta</taxon>
        <taxon>Cuscuta subgen. Cuscuta</taxon>
    </lineage>
</organism>
<dbReference type="InterPro" id="IPR007123">
    <property type="entry name" value="Gelsolin-like_dom"/>
</dbReference>
<evidence type="ECO:0000256" key="13">
    <source>
        <dbReference type="ARBA" id="ARBA00025471"/>
    </source>
</evidence>
<dbReference type="GO" id="GO:0000139">
    <property type="term" value="C:Golgi membrane"/>
    <property type="evidence" value="ECO:0007669"/>
    <property type="project" value="UniProtKB-SubCell"/>
</dbReference>